<dbReference type="EMBL" id="PPGH01000043">
    <property type="protein sequence ID" value="PQJ94735.1"/>
    <property type="molecule type" value="Genomic_DNA"/>
</dbReference>
<keyword evidence="1" id="KW-0614">Plasmid</keyword>
<dbReference type="Proteomes" id="UP000239936">
    <property type="component" value="Unassembled WGS sequence"/>
</dbReference>
<proteinExistence type="predicted"/>
<sequence length="81" mass="9631">MEILMTDDELKALELSYEATIERAQQREEEAGKTPRYRAEERAWLHKRANDHYAQARDIRERIRAAVLDRQCPEDQDETSL</sequence>
<organism evidence="1 2">
    <name type="scientific">Chromatium okenii</name>
    <dbReference type="NCBI Taxonomy" id="61644"/>
    <lineage>
        <taxon>Bacteria</taxon>
        <taxon>Pseudomonadati</taxon>
        <taxon>Pseudomonadota</taxon>
        <taxon>Gammaproteobacteria</taxon>
        <taxon>Chromatiales</taxon>
        <taxon>Chromatiaceae</taxon>
        <taxon>Chromatium</taxon>
    </lineage>
</organism>
<evidence type="ECO:0000313" key="1">
    <source>
        <dbReference type="EMBL" id="PQJ94735.1"/>
    </source>
</evidence>
<dbReference type="AlphaFoldDB" id="A0A2S7XLX4"/>
<evidence type="ECO:0000313" key="2">
    <source>
        <dbReference type="Proteomes" id="UP000239936"/>
    </source>
</evidence>
<reference evidence="1 2" key="1">
    <citation type="submission" date="2018-01" db="EMBL/GenBank/DDBJ databases">
        <title>The complete genome sequence of Chromatium okenii LaCa, a purple sulfur bacterium with a turbulent life.</title>
        <authorList>
            <person name="Luedin S.M."/>
            <person name="Liechti N."/>
            <person name="Storelli N."/>
            <person name="Danza F."/>
            <person name="Wittwer M."/>
            <person name="Pothier J.F."/>
            <person name="Tonolla M.A."/>
        </authorList>
    </citation>
    <scope>NUCLEOTIDE SEQUENCE [LARGE SCALE GENOMIC DNA]</scope>
    <source>
        <strain evidence="1 2">LaCa</strain>
        <plasmid evidence="1">pCok253</plasmid>
    </source>
</reference>
<protein>
    <submittedName>
        <fullName evidence="1">Uncharacterized protein</fullName>
    </submittedName>
</protein>
<accession>A0A2S7XLX4</accession>
<geneLocation type="plasmid" evidence="1">
    <name>pCok253</name>
</geneLocation>
<keyword evidence="2" id="KW-1185">Reference proteome</keyword>
<comment type="caution">
    <text evidence="1">The sequence shown here is derived from an EMBL/GenBank/DDBJ whole genome shotgun (WGS) entry which is preliminary data.</text>
</comment>
<name>A0A2S7XLX4_9GAMM</name>
<gene>
    <name evidence="1" type="ORF">CXB77_18775</name>
</gene>